<keyword evidence="5 8" id="KW-0812">Transmembrane</keyword>
<feature type="transmembrane region" description="Helical" evidence="8">
    <location>
        <begin position="209"/>
        <end position="230"/>
    </location>
</feature>
<proteinExistence type="inferred from homology"/>
<keyword evidence="4" id="KW-1003">Cell membrane</keyword>
<feature type="transmembrane region" description="Helical" evidence="8">
    <location>
        <begin position="7"/>
        <end position="25"/>
    </location>
</feature>
<dbReference type="SUPFAM" id="SSF103481">
    <property type="entry name" value="Multidrug resistance efflux transporter EmrE"/>
    <property type="match status" value="2"/>
</dbReference>
<dbReference type="PANTHER" id="PTHR22911:SF137">
    <property type="entry name" value="SOLUTE CARRIER FAMILY 35 MEMBER G2-RELATED"/>
    <property type="match status" value="1"/>
</dbReference>
<feature type="transmembrane region" description="Helical" evidence="8">
    <location>
        <begin position="126"/>
        <end position="143"/>
    </location>
</feature>
<sequence>MSDLRRGYLFGFTAYVLWGFFPLLFKHLHAAGALEILSHRVVWALLCVAVAITAMRRWATIRELVRKPATMGGIAVAAVLIAINWCTYIYGVNADRVVETSLGYFITPLFVILLGVVVLHERLRPAQWAAVGIGAIAVVVLTVDYGRLPWIALTLAASFGMYGFVKKRLGLPAADGLLMESAVLVLPCLAYLGMLVGTGESSFGTAGTTHTLLLLASGVATAVPLLLFAGAANRLPLYALGTLQYVAPVLQFALGVFLFHEPMPPARWAGFAIVWIALVVFSLDGIWAARRSSRLVHATA</sequence>
<comment type="caution">
    <text evidence="10">The sequence shown here is derived from an EMBL/GenBank/DDBJ whole genome shotgun (WGS) entry which is preliminary data.</text>
</comment>
<protein>
    <submittedName>
        <fullName evidence="10">Chloramphenicol-sensitive protein RarD</fullName>
    </submittedName>
</protein>
<evidence type="ECO:0000256" key="2">
    <source>
        <dbReference type="ARBA" id="ARBA00007362"/>
    </source>
</evidence>
<keyword evidence="3" id="KW-0813">Transport</keyword>
<dbReference type="PANTHER" id="PTHR22911">
    <property type="entry name" value="ACYL-MALONYL CONDENSING ENZYME-RELATED"/>
    <property type="match status" value="1"/>
</dbReference>
<comment type="subcellular location">
    <subcellularLocation>
        <location evidence="1">Cell membrane</location>
        <topology evidence="1">Multi-pass membrane protein</topology>
    </subcellularLocation>
</comment>
<comment type="similarity">
    <text evidence="2">Belongs to the EamA transporter family.</text>
</comment>
<accession>A0A841BSU3</accession>
<gene>
    <name evidence="10" type="ORF">F4553_004673</name>
</gene>
<dbReference type="Pfam" id="PF00892">
    <property type="entry name" value="EamA"/>
    <property type="match status" value="1"/>
</dbReference>
<feature type="transmembrane region" description="Helical" evidence="8">
    <location>
        <begin position="266"/>
        <end position="287"/>
    </location>
</feature>
<reference evidence="10 11" key="1">
    <citation type="submission" date="2020-08" db="EMBL/GenBank/DDBJ databases">
        <title>Sequencing the genomes of 1000 actinobacteria strains.</title>
        <authorList>
            <person name="Klenk H.-P."/>
        </authorList>
    </citation>
    <scope>NUCLEOTIDE SEQUENCE [LARGE SCALE GENOMIC DNA]</scope>
    <source>
        <strain evidence="10 11">DSM 45362</strain>
    </source>
</reference>
<dbReference type="InterPro" id="IPR004626">
    <property type="entry name" value="RarD"/>
</dbReference>
<feature type="transmembrane region" description="Helical" evidence="8">
    <location>
        <begin position="71"/>
        <end position="90"/>
    </location>
</feature>
<dbReference type="EMBL" id="JACHMN010000002">
    <property type="protein sequence ID" value="MBB5871294.1"/>
    <property type="molecule type" value="Genomic_DNA"/>
</dbReference>
<evidence type="ECO:0000256" key="3">
    <source>
        <dbReference type="ARBA" id="ARBA00022448"/>
    </source>
</evidence>
<evidence type="ECO:0000259" key="9">
    <source>
        <dbReference type="Pfam" id="PF00892"/>
    </source>
</evidence>
<feature type="transmembrane region" description="Helical" evidence="8">
    <location>
        <begin position="177"/>
        <end position="197"/>
    </location>
</feature>
<dbReference type="AlphaFoldDB" id="A0A841BSU3"/>
<evidence type="ECO:0000256" key="7">
    <source>
        <dbReference type="ARBA" id="ARBA00023136"/>
    </source>
</evidence>
<name>A0A841BSU3_9ACTN</name>
<evidence type="ECO:0000256" key="8">
    <source>
        <dbReference type="SAM" id="Phobius"/>
    </source>
</evidence>
<keyword evidence="7 8" id="KW-0472">Membrane</keyword>
<feature type="transmembrane region" description="Helical" evidence="8">
    <location>
        <begin position="102"/>
        <end position="119"/>
    </location>
</feature>
<evidence type="ECO:0000256" key="6">
    <source>
        <dbReference type="ARBA" id="ARBA00022989"/>
    </source>
</evidence>
<evidence type="ECO:0000313" key="11">
    <source>
        <dbReference type="Proteomes" id="UP000587527"/>
    </source>
</evidence>
<organism evidence="10 11">
    <name type="scientific">Allocatelliglobosispora scoriae</name>
    <dbReference type="NCBI Taxonomy" id="643052"/>
    <lineage>
        <taxon>Bacteria</taxon>
        <taxon>Bacillati</taxon>
        <taxon>Actinomycetota</taxon>
        <taxon>Actinomycetes</taxon>
        <taxon>Micromonosporales</taxon>
        <taxon>Micromonosporaceae</taxon>
        <taxon>Allocatelliglobosispora</taxon>
    </lineage>
</organism>
<dbReference type="GO" id="GO:0005886">
    <property type="term" value="C:plasma membrane"/>
    <property type="evidence" value="ECO:0007669"/>
    <property type="project" value="UniProtKB-SubCell"/>
</dbReference>
<dbReference type="InterPro" id="IPR000620">
    <property type="entry name" value="EamA_dom"/>
</dbReference>
<feature type="domain" description="EamA" evidence="9">
    <location>
        <begin position="6"/>
        <end position="142"/>
    </location>
</feature>
<dbReference type="RefSeq" id="WP_184839252.1">
    <property type="nucleotide sequence ID" value="NZ_JACHMN010000002.1"/>
</dbReference>
<feature type="transmembrane region" description="Helical" evidence="8">
    <location>
        <begin position="149"/>
        <end position="165"/>
    </location>
</feature>
<evidence type="ECO:0000256" key="5">
    <source>
        <dbReference type="ARBA" id="ARBA00022692"/>
    </source>
</evidence>
<evidence type="ECO:0000256" key="1">
    <source>
        <dbReference type="ARBA" id="ARBA00004651"/>
    </source>
</evidence>
<feature type="transmembrane region" description="Helical" evidence="8">
    <location>
        <begin position="37"/>
        <end position="59"/>
    </location>
</feature>
<evidence type="ECO:0000313" key="10">
    <source>
        <dbReference type="EMBL" id="MBB5871294.1"/>
    </source>
</evidence>
<dbReference type="Proteomes" id="UP000587527">
    <property type="component" value="Unassembled WGS sequence"/>
</dbReference>
<dbReference type="NCBIfam" id="TIGR00688">
    <property type="entry name" value="rarD"/>
    <property type="match status" value="1"/>
</dbReference>
<keyword evidence="11" id="KW-1185">Reference proteome</keyword>
<dbReference type="InterPro" id="IPR037185">
    <property type="entry name" value="EmrE-like"/>
</dbReference>
<feature type="transmembrane region" description="Helical" evidence="8">
    <location>
        <begin position="237"/>
        <end position="260"/>
    </location>
</feature>
<evidence type="ECO:0000256" key="4">
    <source>
        <dbReference type="ARBA" id="ARBA00022475"/>
    </source>
</evidence>
<keyword evidence="6 8" id="KW-1133">Transmembrane helix</keyword>